<proteinExistence type="predicted"/>
<gene>
    <name evidence="1" type="ORF">VQ7734_03859</name>
</gene>
<protein>
    <submittedName>
        <fullName evidence="1">Uncharacterized protein</fullName>
    </submittedName>
</protein>
<organism evidence="1 2">
    <name type="scientific">Vibrio quintilis</name>
    <dbReference type="NCBI Taxonomy" id="1117707"/>
    <lineage>
        <taxon>Bacteria</taxon>
        <taxon>Pseudomonadati</taxon>
        <taxon>Pseudomonadota</taxon>
        <taxon>Gammaproteobacteria</taxon>
        <taxon>Vibrionales</taxon>
        <taxon>Vibrionaceae</taxon>
        <taxon>Vibrio</taxon>
    </lineage>
</organism>
<dbReference type="Proteomes" id="UP000184600">
    <property type="component" value="Unassembled WGS sequence"/>
</dbReference>
<evidence type="ECO:0000313" key="2">
    <source>
        <dbReference type="Proteomes" id="UP000184600"/>
    </source>
</evidence>
<dbReference type="STRING" id="1117707.VQ7734_03859"/>
<dbReference type="EMBL" id="FRFG01000054">
    <property type="protein sequence ID" value="SHO58089.1"/>
    <property type="molecule type" value="Genomic_DNA"/>
</dbReference>
<keyword evidence="2" id="KW-1185">Reference proteome</keyword>
<reference evidence="2" key="1">
    <citation type="submission" date="2016-12" db="EMBL/GenBank/DDBJ databases">
        <authorList>
            <person name="Rodrigo-Torres L."/>
            <person name="Arahal R.D."/>
            <person name="Lucena T."/>
        </authorList>
    </citation>
    <scope>NUCLEOTIDE SEQUENCE [LARGE SCALE GENOMIC DNA]</scope>
</reference>
<accession>A0A1M7YZH7</accession>
<name>A0A1M7YZH7_9VIBR</name>
<evidence type="ECO:0000313" key="1">
    <source>
        <dbReference type="EMBL" id="SHO58089.1"/>
    </source>
</evidence>
<sequence>MIVIQSRVGSWLETVGSRFIDIHLIECVYLKILASVFSGIQRV</sequence>
<dbReference type="AlphaFoldDB" id="A0A1M7YZH7"/>